<evidence type="ECO:0000313" key="6">
    <source>
        <dbReference type="EMBL" id="PIZ46529.1"/>
    </source>
</evidence>
<dbReference type="InterPro" id="IPR035466">
    <property type="entry name" value="GlmS/AgaS_SIS"/>
</dbReference>
<dbReference type="GO" id="GO:0097367">
    <property type="term" value="F:carbohydrate derivative binding"/>
    <property type="evidence" value="ECO:0007669"/>
    <property type="project" value="InterPro"/>
</dbReference>
<reference evidence="7" key="1">
    <citation type="submission" date="2017-09" db="EMBL/GenBank/DDBJ databases">
        <title>Depth-based differentiation of microbial function through sediment-hosted aquifers and enrichment of novel symbionts in the deep terrestrial subsurface.</title>
        <authorList>
            <person name="Probst A.J."/>
            <person name="Ladd B."/>
            <person name="Jarett J.K."/>
            <person name="Geller-Mcgrath D.E."/>
            <person name="Sieber C.M.K."/>
            <person name="Emerson J.B."/>
            <person name="Anantharaman K."/>
            <person name="Thomas B.C."/>
            <person name="Malmstrom R."/>
            <person name="Stieglmeier M."/>
            <person name="Klingl A."/>
            <person name="Woyke T."/>
            <person name="Ryan C.M."/>
            <person name="Banfield J.F."/>
        </authorList>
    </citation>
    <scope>NUCLEOTIDE SEQUENCE [LARGE SCALE GENOMIC DNA]</scope>
</reference>
<dbReference type="PANTHER" id="PTHR10937:SF0">
    <property type="entry name" value="GLUTAMINE--FRUCTOSE-6-PHOSPHATE TRANSAMINASE (ISOMERIZING)"/>
    <property type="match status" value="1"/>
</dbReference>
<evidence type="ECO:0000256" key="4">
    <source>
        <dbReference type="ARBA" id="ARBA00022737"/>
    </source>
</evidence>
<dbReference type="GO" id="GO:0006047">
    <property type="term" value="P:UDP-N-acetylglucosamine metabolic process"/>
    <property type="evidence" value="ECO:0007669"/>
    <property type="project" value="TreeGrafter"/>
</dbReference>
<gene>
    <name evidence="6" type="primary">glmS</name>
    <name evidence="6" type="ORF">COY32_03090</name>
</gene>
<dbReference type="Gene3D" id="3.40.50.10490">
    <property type="entry name" value="Glucose-6-phosphate isomerase like protein, domain 1"/>
    <property type="match status" value="2"/>
</dbReference>
<feature type="domain" description="SIS" evidence="5">
    <location>
        <begin position="437"/>
        <end position="529"/>
    </location>
</feature>
<comment type="caution">
    <text evidence="6">The sequence shown here is derived from an EMBL/GenBank/DDBJ whole genome shotgun (WGS) entry which is preliminary data.</text>
</comment>
<comment type="catalytic activity">
    <reaction evidence="1">
        <text>D-fructose 6-phosphate + L-glutamine = D-glucosamine 6-phosphate + L-glutamate</text>
        <dbReference type="Rhea" id="RHEA:13237"/>
        <dbReference type="ChEBI" id="CHEBI:29985"/>
        <dbReference type="ChEBI" id="CHEBI:58359"/>
        <dbReference type="ChEBI" id="CHEBI:58725"/>
        <dbReference type="ChEBI" id="CHEBI:61527"/>
        <dbReference type="EC" id="2.6.1.16"/>
    </reaction>
</comment>
<dbReference type="GO" id="GO:0006002">
    <property type="term" value="P:fructose 6-phosphate metabolic process"/>
    <property type="evidence" value="ECO:0007669"/>
    <property type="project" value="TreeGrafter"/>
</dbReference>
<dbReference type="GO" id="GO:0006487">
    <property type="term" value="P:protein N-linked glycosylation"/>
    <property type="evidence" value="ECO:0007669"/>
    <property type="project" value="TreeGrafter"/>
</dbReference>
<name>A0A2M7TJ81_UNCKA</name>
<evidence type="ECO:0000256" key="2">
    <source>
        <dbReference type="ARBA" id="ARBA00012916"/>
    </source>
</evidence>
<dbReference type="Gene3D" id="3.60.20.10">
    <property type="entry name" value="Glutamine Phosphoribosylpyrophosphate, subunit 1, domain 1"/>
    <property type="match status" value="1"/>
</dbReference>
<evidence type="ECO:0000256" key="3">
    <source>
        <dbReference type="ARBA" id="ARBA00016090"/>
    </source>
</evidence>
<evidence type="ECO:0000256" key="1">
    <source>
        <dbReference type="ARBA" id="ARBA00001031"/>
    </source>
</evidence>
<feature type="domain" description="SIS" evidence="5">
    <location>
        <begin position="279"/>
        <end position="398"/>
    </location>
</feature>
<dbReference type="SUPFAM" id="SSF53697">
    <property type="entry name" value="SIS domain"/>
    <property type="match status" value="1"/>
</dbReference>
<protein>
    <recommendedName>
        <fullName evidence="3">Glutamine--fructose-6-phosphate aminotransferase [isomerizing]</fullName>
        <ecNumber evidence="2">2.6.1.16</ecNumber>
    </recommendedName>
</protein>
<dbReference type="PANTHER" id="PTHR10937">
    <property type="entry name" value="GLUCOSAMINE--FRUCTOSE-6-PHOSPHATE AMINOTRANSFERASE, ISOMERIZING"/>
    <property type="match status" value="1"/>
</dbReference>
<sequence length="580" mass="62964">MCGIFAAYLNKPEAGYKTFEGLKKLEYRGYDSWGVALLQDDQTISVSKEIGTIGDSTLDLVGSVAIGHTRWATHGGVTKQNAHPHLSCDKKFAVIHNGIIDNYLELKSELLARGHVFESGTDTEVFAHLLEEKTFWDSFAVLDGYNAIVALDAQNGTIYAAKTGSPLVVGIGKDNTYYLASDPAALTEYTCTVCFVEDMQGVQISDNGFTLFDLSTHTPVAYSLSTLEVSDVQTTRNGYEHFLDKEINEQPEVIRLIAETSSDQIQQLTRAISRSYGTYFVACGTAYNAALAGAYLFSKIAKRHINITQASEFSYLSGFIRKESLVVALTQSGETIDVIEALKAAHNKGATIASLVNVQGSTVDRLSAVCVHLLAGPEKAVLATKSYIAKLTVLLLTAYALSENITQGQELLHTVSSEVTRLLSIEMRNQLQKIAQKIAQSPSIFLIGRGSSYADAIEGALKIKEVSYIHAEGFAGGELKHGSIALIEEKTPVIVFAPPDETYRAIISNAMEVKARGAYVIGVSNKPLEVFDEYIHVADVGVASPIANIIPIQQLAYFLALERGCDPDKPRNLAKSVTVR</sequence>
<accession>A0A2M7TJ81</accession>
<dbReference type="EMBL" id="PFNL01000093">
    <property type="protein sequence ID" value="PIZ46529.1"/>
    <property type="molecule type" value="Genomic_DNA"/>
</dbReference>
<dbReference type="CDD" id="cd05009">
    <property type="entry name" value="SIS_GlmS_GlmD_2"/>
    <property type="match status" value="1"/>
</dbReference>
<dbReference type="NCBIfam" id="NF001484">
    <property type="entry name" value="PRK00331.1"/>
    <property type="match status" value="1"/>
</dbReference>
<proteinExistence type="predicted"/>
<dbReference type="Pfam" id="PF13522">
    <property type="entry name" value="GATase_6"/>
    <property type="match status" value="1"/>
</dbReference>
<dbReference type="EC" id="2.6.1.16" evidence="2"/>
<dbReference type="NCBIfam" id="TIGR01135">
    <property type="entry name" value="glmS"/>
    <property type="match status" value="1"/>
</dbReference>
<evidence type="ECO:0000313" key="7">
    <source>
        <dbReference type="Proteomes" id="UP000228920"/>
    </source>
</evidence>
<dbReference type="GO" id="GO:0004360">
    <property type="term" value="F:glutamine-fructose-6-phosphate transaminase (isomerizing) activity"/>
    <property type="evidence" value="ECO:0007669"/>
    <property type="project" value="UniProtKB-EC"/>
</dbReference>
<dbReference type="CDD" id="cd05008">
    <property type="entry name" value="SIS_GlmS_GlmD_1"/>
    <property type="match status" value="1"/>
</dbReference>
<dbReference type="InterPro" id="IPR046348">
    <property type="entry name" value="SIS_dom_sf"/>
</dbReference>
<keyword evidence="4" id="KW-0677">Repeat</keyword>
<dbReference type="CDD" id="cd00714">
    <property type="entry name" value="GFAT"/>
    <property type="match status" value="1"/>
</dbReference>
<dbReference type="InterPro" id="IPR005855">
    <property type="entry name" value="GFAT"/>
</dbReference>
<evidence type="ECO:0000259" key="5">
    <source>
        <dbReference type="Pfam" id="PF01380"/>
    </source>
</evidence>
<dbReference type="SUPFAM" id="SSF56235">
    <property type="entry name" value="N-terminal nucleophile aminohydrolases (Ntn hydrolases)"/>
    <property type="match status" value="1"/>
</dbReference>
<dbReference type="Proteomes" id="UP000228920">
    <property type="component" value="Unassembled WGS sequence"/>
</dbReference>
<dbReference type="InterPro" id="IPR047084">
    <property type="entry name" value="GFAT_N"/>
</dbReference>
<organism evidence="6 7">
    <name type="scientific">candidate division WWE3 bacterium CG_4_10_14_0_2_um_filter_41_14</name>
    <dbReference type="NCBI Taxonomy" id="1975072"/>
    <lineage>
        <taxon>Bacteria</taxon>
        <taxon>Katanobacteria</taxon>
    </lineage>
</organism>
<dbReference type="InterPro" id="IPR035490">
    <property type="entry name" value="GlmS/FrlB_SIS"/>
</dbReference>
<dbReference type="InterPro" id="IPR001347">
    <property type="entry name" value="SIS_dom"/>
</dbReference>
<dbReference type="Pfam" id="PF01380">
    <property type="entry name" value="SIS"/>
    <property type="match status" value="2"/>
</dbReference>
<dbReference type="InterPro" id="IPR029055">
    <property type="entry name" value="Ntn_hydrolases_N"/>
</dbReference>
<dbReference type="AlphaFoldDB" id="A0A2M7TJ81"/>